<evidence type="ECO:0000256" key="1">
    <source>
        <dbReference type="ARBA" id="ARBA00022448"/>
    </source>
</evidence>
<dbReference type="PATRIC" id="fig|1227360.4.peg.1217"/>
<sequence>MNSIEVKGLSKKYKEFQIEDVSLTLPRGVIMGFIGENGAGKTTTIKCILNLLQNDTGEIRLFGKKLEEAEIEIKEEIGVVFDDILFPEPLNPTKINHFMKKLYKNWDVSYYFELLEKFHVPLKKTMKELSRGMRMKLSIAVALAHHPKLLILDEPTSGLDPIVRDEILELFQDFMQDESHSILFSSHITTDLEKIADYITFIHEGKIQFSEEKDYLLEEYAIFRGDDQELKAIPPTAIKGIRRNAYSVEALVKRSEVNTIFSLEKPTIEEVMLFTVKGGALK</sequence>
<dbReference type="InterPro" id="IPR003593">
    <property type="entry name" value="AAA+_ATPase"/>
</dbReference>
<evidence type="ECO:0000313" key="6">
    <source>
        <dbReference type="Proteomes" id="UP000019062"/>
    </source>
</evidence>
<dbReference type="GO" id="GO:0005524">
    <property type="term" value="F:ATP binding"/>
    <property type="evidence" value="ECO:0007669"/>
    <property type="project" value="UniProtKB-KW"/>
</dbReference>
<protein>
    <submittedName>
        <fullName evidence="5">ABC transporter</fullName>
    </submittedName>
</protein>
<gene>
    <name evidence="5" type="ORF">C176_05997</name>
</gene>
<dbReference type="EMBL" id="ASQA01000013">
    <property type="protein sequence ID" value="ETT86240.1"/>
    <property type="molecule type" value="Genomic_DNA"/>
</dbReference>
<evidence type="ECO:0000256" key="3">
    <source>
        <dbReference type="ARBA" id="ARBA00022840"/>
    </source>
</evidence>
<accession>W4F0C3</accession>
<dbReference type="InterPro" id="IPR027417">
    <property type="entry name" value="P-loop_NTPase"/>
</dbReference>
<dbReference type="Pfam" id="PF00005">
    <property type="entry name" value="ABC_tran"/>
    <property type="match status" value="1"/>
</dbReference>
<organism evidence="5 6">
    <name type="scientific">Viridibacillus arenosi FSL R5-213</name>
    <dbReference type="NCBI Taxonomy" id="1227360"/>
    <lineage>
        <taxon>Bacteria</taxon>
        <taxon>Bacillati</taxon>
        <taxon>Bacillota</taxon>
        <taxon>Bacilli</taxon>
        <taxon>Bacillales</taxon>
        <taxon>Caryophanaceae</taxon>
        <taxon>Viridibacillus</taxon>
    </lineage>
</organism>
<evidence type="ECO:0000259" key="4">
    <source>
        <dbReference type="PROSITE" id="PS50893"/>
    </source>
</evidence>
<evidence type="ECO:0000256" key="2">
    <source>
        <dbReference type="ARBA" id="ARBA00022741"/>
    </source>
</evidence>
<feature type="domain" description="ABC transporter" evidence="4">
    <location>
        <begin position="1"/>
        <end position="229"/>
    </location>
</feature>
<dbReference type="CDD" id="cd03230">
    <property type="entry name" value="ABC_DR_subfamily_A"/>
    <property type="match status" value="1"/>
</dbReference>
<dbReference type="eggNOG" id="COG1131">
    <property type="taxonomic scope" value="Bacteria"/>
</dbReference>
<dbReference type="PROSITE" id="PS50893">
    <property type="entry name" value="ABC_TRANSPORTER_2"/>
    <property type="match status" value="1"/>
</dbReference>
<dbReference type="PANTHER" id="PTHR42939">
    <property type="entry name" value="ABC TRANSPORTER ATP-BINDING PROTEIN ALBC-RELATED"/>
    <property type="match status" value="1"/>
</dbReference>
<proteinExistence type="predicted"/>
<dbReference type="AlphaFoldDB" id="W4F0C3"/>
<keyword evidence="6" id="KW-1185">Reference proteome</keyword>
<dbReference type="InterPro" id="IPR003439">
    <property type="entry name" value="ABC_transporter-like_ATP-bd"/>
</dbReference>
<dbReference type="SMART" id="SM00382">
    <property type="entry name" value="AAA"/>
    <property type="match status" value="1"/>
</dbReference>
<evidence type="ECO:0000313" key="5">
    <source>
        <dbReference type="EMBL" id="ETT86240.1"/>
    </source>
</evidence>
<comment type="caution">
    <text evidence="5">The sequence shown here is derived from an EMBL/GenBank/DDBJ whole genome shotgun (WGS) entry which is preliminary data.</text>
</comment>
<keyword evidence="1" id="KW-0813">Transport</keyword>
<dbReference type="RefSeq" id="WP_038181320.1">
    <property type="nucleotide sequence ID" value="NZ_ASQA01000013.1"/>
</dbReference>
<keyword evidence="2" id="KW-0547">Nucleotide-binding</keyword>
<dbReference type="PANTHER" id="PTHR42939:SF3">
    <property type="entry name" value="ABC TRANSPORTER ATP-BINDING COMPONENT"/>
    <property type="match status" value="1"/>
</dbReference>
<dbReference type="Gene3D" id="3.40.50.300">
    <property type="entry name" value="P-loop containing nucleotide triphosphate hydrolases"/>
    <property type="match status" value="1"/>
</dbReference>
<dbReference type="GO" id="GO:0016887">
    <property type="term" value="F:ATP hydrolysis activity"/>
    <property type="evidence" value="ECO:0007669"/>
    <property type="project" value="InterPro"/>
</dbReference>
<reference evidence="5 6" key="1">
    <citation type="journal article" date="2014" name="BMC Genomics">
        <title>Genomic comparison of sporeforming bacilli isolated from milk.</title>
        <authorList>
            <person name="Moreno Switt A.I."/>
            <person name="Andrus A.D."/>
            <person name="Ranieri M.L."/>
            <person name="Orsi R.H."/>
            <person name="Ivy R."/>
            <person name="den Bakker H.C."/>
            <person name="Martin N.H."/>
            <person name="Wiedmann M."/>
            <person name="Boor K.J."/>
        </authorList>
    </citation>
    <scope>NUCLEOTIDE SEQUENCE [LARGE SCALE GENOMIC DNA]</scope>
    <source>
        <strain evidence="5 6">FSL R5-213</strain>
    </source>
</reference>
<dbReference type="InterPro" id="IPR051782">
    <property type="entry name" value="ABC_Transporter_VariousFunc"/>
</dbReference>
<dbReference type="Proteomes" id="UP000019062">
    <property type="component" value="Unassembled WGS sequence"/>
</dbReference>
<name>W4F0C3_9BACL</name>
<dbReference type="SUPFAM" id="SSF52540">
    <property type="entry name" value="P-loop containing nucleoside triphosphate hydrolases"/>
    <property type="match status" value="1"/>
</dbReference>
<keyword evidence="3" id="KW-0067">ATP-binding</keyword>